<protein>
    <recommendedName>
        <fullName evidence="6">RING-type domain-containing protein</fullName>
    </recommendedName>
</protein>
<dbReference type="PROSITE" id="PS50089">
    <property type="entry name" value="ZF_RING_2"/>
    <property type="match status" value="1"/>
</dbReference>
<organism evidence="7 8">
    <name type="scientific">Polyrhizophydium stewartii</name>
    <dbReference type="NCBI Taxonomy" id="2732419"/>
    <lineage>
        <taxon>Eukaryota</taxon>
        <taxon>Fungi</taxon>
        <taxon>Fungi incertae sedis</taxon>
        <taxon>Chytridiomycota</taxon>
        <taxon>Chytridiomycota incertae sedis</taxon>
        <taxon>Chytridiomycetes</taxon>
        <taxon>Rhizophydiales</taxon>
        <taxon>Rhizophydiales incertae sedis</taxon>
        <taxon>Polyrhizophydium</taxon>
    </lineage>
</organism>
<dbReference type="SUPFAM" id="SSF57850">
    <property type="entry name" value="RING/U-box"/>
    <property type="match status" value="1"/>
</dbReference>
<feature type="region of interest" description="Disordered" evidence="5">
    <location>
        <begin position="8"/>
        <end position="31"/>
    </location>
</feature>
<reference evidence="7 8" key="1">
    <citation type="submission" date="2023-09" db="EMBL/GenBank/DDBJ databases">
        <title>Pangenome analysis of Batrachochytrium dendrobatidis and related Chytrids.</title>
        <authorList>
            <person name="Yacoub M.N."/>
            <person name="Stajich J.E."/>
            <person name="James T.Y."/>
        </authorList>
    </citation>
    <scope>NUCLEOTIDE SEQUENCE [LARGE SCALE GENOMIC DNA]</scope>
    <source>
        <strain evidence="7 8">JEL0888</strain>
    </source>
</reference>
<feature type="domain" description="RING-type" evidence="6">
    <location>
        <begin position="133"/>
        <end position="175"/>
    </location>
</feature>
<accession>A0ABR4N094</accession>
<evidence type="ECO:0000256" key="4">
    <source>
        <dbReference type="PROSITE-ProRule" id="PRU00175"/>
    </source>
</evidence>
<dbReference type="InterPro" id="IPR013083">
    <property type="entry name" value="Znf_RING/FYVE/PHD"/>
</dbReference>
<keyword evidence="3" id="KW-0862">Zinc</keyword>
<dbReference type="Pfam" id="PF13639">
    <property type="entry name" value="zf-RING_2"/>
    <property type="match status" value="1"/>
</dbReference>
<evidence type="ECO:0000256" key="1">
    <source>
        <dbReference type="ARBA" id="ARBA00022723"/>
    </source>
</evidence>
<keyword evidence="2 4" id="KW-0863">Zinc-finger</keyword>
<evidence type="ECO:0000313" key="7">
    <source>
        <dbReference type="EMBL" id="KAL2912953.1"/>
    </source>
</evidence>
<dbReference type="SMART" id="SM00184">
    <property type="entry name" value="RING"/>
    <property type="match status" value="1"/>
</dbReference>
<dbReference type="Proteomes" id="UP001527925">
    <property type="component" value="Unassembled WGS sequence"/>
</dbReference>
<evidence type="ECO:0000259" key="6">
    <source>
        <dbReference type="PROSITE" id="PS50089"/>
    </source>
</evidence>
<keyword evidence="1" id="KW-0479">Metal-binding</keyword>
<dbReference type="PANTHER" id="PTHR15710">
    <property type="entry name" value="E3 UBIQUITIN-PROTEIN LIGASE PRAJA"/>
    <property type="match status" value="1"/>
</dbReference>
<name>A0ABR4N094_9FUNG</name>
<evidence type="ECO:0000313" key="8">
    <source>
        <dbReference type="Proteomes" id="UP001527925"/>
    </source>
</evidence>
<evidence type="ECO:0000256" key="5">
    <source>
        <dbReference type="SAM" id="MobiDB-lite"/>
    </source>
</evidence>
<dbReference type="Gene3D" id="3.30.40.10">
    <property type="entry name" value="Zinc/RING finger domain, C3HC4 (zinc finger)"/>
    <property type="match status" value="1"/>
</dbReference>
<dbReference type="EMBL" id="JADGIZ020000054">
    <property type="protein sequence ID" value="KAL2912953.1"/>
    <property type="molecule type" value="Genomic_DNA"/>
</dbReference>
<keyword evidence="8" id="KW-1185">Reference proteome</keyword>
<dbReference type="PANTHER" id="PTHR15710:SF243">
    <property type="entry name" value="E3 UBIQUITIN-PROTEIN LIGASE PRAJA-2 ISOFORM X1"/>
    <property type="match status" value="1"/>
</dbReference>
<evidence type="ECO:0000256" key="3">
    <source>
        <dbReference type="ARBA" id="ARBA00022833"/>
    </source>
</evidence>
<gene>
    <name evidence="7" type="ORF">HK105_207519</name>
</gene>
<dbReference type="CDD" id="cd16454">
    <property type="entry name" value="RING-H2_PA-TM-RING"/>
    <property type="match status" value="1"/>
</dbReference>
<evidence type="ECO:0000256" key="2">
    <source>
        <dbReference type="ARBA" id="ARBA00022771"/>
    </source>
</evidence>
<sequence length="211" mass="23027">MDAYMIEHGIAPTRGRRTPPSGAGSSSALNPDIADFMGTSRTAAEHLAQTQRQMQQMMAAASMYAALRERHAGASAAGVGAAAGGEAEQRVLDNLITQLMEEANASGKGTPPASKAFVAGLERVTAVAKDSTCHVCLEACEPARDTIHRLPCTHLFHAECILPWLELHNSCPVCRREYPTDDAEYEKRRRERELAELRANDSEEEWDPFYG</sequence>
<comment type="caution">
    <text evidence="7">The sequence shown here is derived from an EMBL/GenBank/DDBJ whole genome shotgun (WGS) entry which is preliminary data.</text>
</comment>
<dbReference type="InterPro" id="IPR001841">
    <property type="entry name" value="Znf_RING"/>
</dbReference>
<proteinExistence type="predicted"/>